<gene>
    <name evidence="1" type="ORF">MLD38_031372</name>
</gene>
<comment type="caution">
    <text evidence="1">The sequence shown here is derived from an EMBL/GenBank/DDBJ whole genome shotgun (WGS) entry which is preliminary data.</text>
</comment>
<keyword evidence="2" id="KW-1185">Reference proteome</keyword>
<dbReference type="Proteomes" id="UP001057402">
    <property type="component" value="Chromosome 9"/>
</dbReference>
<organism evidence="1 2">
    <name type="scientific">Melastoma candidum</name>
    <dbReference type="NCBI Taxonomy" id="119954"/>
    <lineage>
        <taxon>Eukaryota</taxon>
        <taxon>Viridiplantae</taxon>
        <taxon>Streptophyta</taxon>
        <taxon>Embryophyta</taxon>
        <taxon>Tracheophyta</taxon>
        <taxon>Spermatophyta</taxon>
        <taxon>Magnoliopsida</taxon>
        <taxon>eudicotyledons</taxon>
        <taxon>Gunneridae</taxon>
        <taxon>Pentapetalae</taxon>
        <taxon>rosids</taxon>
        <taxon>malvids</taxon>
        <taxon>Myrtales</taxon>
        <taxon>Melastomataceae</taxon>
        <taxon>Melastomatoideae</taxon>
        <taxon>Melastomateae</taxon>
        <taxon>Melastoma</taxon>
    </lineage>
</organism>
<protein>
    <submittedName>
        <fullName evidence="1">Uncharacterized protein</fullName>
    </submittedName>
</protein>
<evidence type="ECO:0000313" key="1">
    <source>
        <dbReference type="EMBL" id="KAI4326014.1"/>
    </source>
</evidence>
<sequence>MDATDSLTHPHSKADRVFEKSLHAVRKGGGTPLKPWKKPTAPLPPQPSNRVYKVAAIDFKEIVQKLTGAGPGNPRRLQDAAPPSLEVASAEARAVSERYKGGNNALKERDANMTISAGSPMTPLSAFFRELSGSGDISGHGARLELGLSPSTTQGWLQYPISSPGGGMKTSTFL</sequence>
<dbReference type="EMBL" id="CM042888">
    <property type="protein sequence ID" value="KAI4326014.1"/>
    <property type="molecule type" value="Genomic_DNA"/>
</dbReference>
<proteinExistence type="predicted"/>
<accession>A0ACB9MRD7</accession>
<reference evidence="2" key="1">
    <citation type="journal article" date="2023" name="Front. Plant Sci.">
        <title>Chromosomal-level genome assembly of Melastoma candidum provides insights into trichome evolution.</title>
        <authorList>
            <person name="Zhong Y."/>
            <person name="Wu W."/>
            <person name="Sun C."/>
            <person name="Zou P."/>
            <person name="Liu Y."/>
            <person name="Dai S."/>
            <person name="Zhou R."/>
        </authorList>
    </citation>
    <scope>NUCLEOTIDE SEQUENCE [LARGE SCALE GENOMIC DNA]</scope>
</reference>
<name>A0ACB9MRD7_9MYRT</name>
<evidence type="ECO:0000313" key="2">
    <source>
        <dbReference type="Proteomes" id="UP001057402"/>
    </source>
</evidence>